<dbReference type="EMBL" id="BMEQ01000015">
    <property type="protein sequence ID" value="GGG62233.1"/>
    <property type="molecule type" value="Genomic_DNA"/>
</dbReference>
<comment type="caution">
    <text evidence="2">The sequence shown here is derived from an EMBL/GenBank/DDBJ whole genome shotgun (WGS) entry which is preliminary data.</text>
</comment>
<dbReference type="AlphaFoldDB" id="A0A917GYW6"/>
<gene>
    <name evidence="2" type="ORF">GCM10011374_26740</name>
</gene>
<name>A0A917GYW6_9MICC</name>
<evidence type="ECO:0000313" key="3">
    <source>
        <dbReference type="Proteomes" id="UP000638848"/>
    </source>
</evidence>
<proteinExistence type="predicted"/>
<keyword evidence="3" id="KW-1185">Reference proteome</keyword>
<reference evidence="2" key="1">
    <citation type="journal article" date="2014" name="Int. J. Syst. Evol. Microbiol.">
        <title>Complete genome sequence of Corynebacterium casei LMG S-19264T (=DSM 44701T), isolated from a smear-ripened cheese.</title>
        <authorList>
            <consortium name="US DOE Joint Genome Institute (JGI-PGF)"/>
            <person name="Walter F."/>
            <person name="Albersmeier A."/>
            <person name="Kalinowski J."/>
            <person name="Ruckert C."/>
        </authorList>
    </citation>
    <scope>NUCLEOTIDE SEQUENCE</scope>
    <source>
        <strain evidence="2">CGMCC 1.12187</strain>
    </source>
</reference>
<organism evidence="2 3">
    <name type="scientific">Kocuria dechangensis</name>
    <dbReference type="NCBI Taxonomy" id="1176249"/>
    <lineage>
        <taxon>Bacteria</taxon>
        <taxon>Bacillati</taxon>
        <taxon>Actinomycetota</taxon>
        <taxon>Actinomycetes</taxon>
        <taxon>Micrococcales</taxon>
        <taxon>Micrococcaceae</taxon>
        <taxon>Kocuria</taxon>
    </lineage>
</organism>
<accession>A0A917GYW6</accession>
<evidence type="ECO:0000256" key="1">
    <source>
        <dbReference type="SAM" id="MobiDB-lite"/>
    </source>
</evidence>
<feature type="compositionally biased region" description="Basic and acidic residues" evidence="1">
    <location>
        <begin position="1"/>
        <end position="14"/>
    </location>
</feature>
<protein>
    <submittedName>
        <fullName evidence="2">Uncharacterized protein</fullName>
    </submittedName>
</protein>
<sequence>MNPEPDARHDRPDVTVESVPPAPERFTDPPTATDCTSVPRAWDLHPGDVLHGRTIVSVRGEVGMGSSPVAVISLAGDHPAHPVQTRLGAARPDTEYGCDDVWHAARAWVRDHGLHEGDAVDLDRLRTEVVSCLTCPGLTSCPRLTRPTADPGSPPAEDRQPGQDAPPPG</sequence>
<dbReference type="RefSeq" id="WP_188538006.1">
    <property type="nucleotide sequence ID" value="NZ_BMEQ01000015.1"/>
</dbReference>
<reference evidence="2" key="2">
    <citation type="submission" date="2020-09" db="EMBL/GenBank/DDBJ databases">
        <authorList>
            <person name="Sun Q."/>
            <person name="Zhou Y."/>
        </authorList>
    </citation>
    <scope>NUCLEOTIDE SEQUENCE</scope>
    <source>
        <strain evidence="2">CGMCC 1.12187</strain>
    </source>
</reference>
<feature type="region of interest" description="Disordered" evidence="1">
    <location>
        <begin position="1"/>
        <end position="40"/>
    </location>
</feature>
<evidence type="ECO:0000313" key="2">
    <source>
        <dbReference type="EMBL" id="GGG62233.1"/>
    </source>
</evidence>
<dbReference type="Proteomes" id="UP000638848">
    <property type="component" value="Unassembled WGS sequence"/>
</dbReference>
<feature type="region of interest" description="Disordered" evidence="1">
    <location>
        <begin position="141"/>
        <end position="169"/>
    </location>
</feature>